<dbReference type="PANTHER" id="PTHR42886:SF42">
    <property type="entry name" value="ALPHA_BETA-HYDROLASES SUPERFAMILY PROTEIN"/>
    <property type="match status" value="1"/>
</dbReference>
<accession>A0A2W5A6K4</accession>
<dbReference type="Gene3D" id="3.40.50.1820">
    <property type="entry name" value="alpha/beta hydrolase"/>
    <property type="match status" value="1"/>
</dbReference>
<dbReference type="EMBL" id="QFNK01000002">
    <property type="protein sequence ID" value="PZO89026.1"/>
    <property type="molecule type" value="Genomic_DNA"/>
</dbReference>
<comment type="caution">
    <text evidence="2">The sequence shown here is derived from an EMBL/GenBank/DDBJ whole genome shotgun (WGS) entry which is preliminary data.</text>
</comment>
<dbReference type="GO" id="GO:0042171">
    <property type="term" value="F:lysophosphatidic acid acyltransferase activity"/>
    <property type="evidence" value="ECO:0007669"/>
    <property type="project" value="TreeGrafter"/>
</dbReference>
<evidence type="ECO:0000313" key="3">
    <source>
        <dbReference type="Proteomes" id="UP000249557"/>
    </source>
</evidence>
<protein>
    <recommendedName>
        <fullName evidence="1">AB hydrolase-1 domain-containing protein</fullName>
    </recommendedName>
</protein>
<dbReference type="PANTHER" id="PTHR42886">
    <property type="entry name" value="RE40534P-RELATED"/>
    <property type="match status" value="1"/>
</dbReference>
<dbReference type="InterPro" id="IPR000073">
    <property type="entry name" value="AB_hydrolase_1"/>
</dbReference>
<dbReference type="GO" id="GO:0055088">
    <property type="term" value="P:lipid homeostasis"/>
    <property type="evidence" value="ECO:0007669"/>
    <property type="project" value="TreeGrafter"/>
</dbReference>
<dbReference type="GO" id="GO:0052689">
    <property type="term" value="F:carboxylic ester hydrolase activity"/>
    <property type="evidence" value="ECO:0007669"/>
    <property type="project" value="TreeGrafter"/>
</dbReference>
<feature type="domain" description="AB hydrolase-1" evidence="1">
    <location>
        <begin position="19"/>
        <end position="245"/>
    </location>
</feature>
<reference evidence="2 3" key="1">
    <citation type="submission" date="2017-08" db="EMBL/GenBank/DDBJ databases">
        <title>Infants hospitalized years apart are colonized by the same room-sourced microbial strains.</title>
        <authorList>
            <person name="Brooks B."/>
            <person name="Olm M.R."/>
            <person name="Firek B.A."/>
            <person name="Baker R."/>
            <person name="Thomas B.C."/>
            <person name="Morowitz M.J."/>
            <person name="Banfield J.F."/>
        </authorList>
    </citation>
    <scope>NUCLEOTIDE SEQUENCE [LARGE SCALE GENOMIC DNA]</scope>
    <source>
        <strain evidence="2">S2_018_000_R2_104</strain>
    </source>
</reference>
<sequence>MNLELRFKKAKGAAKPEKLLFVHGICVGAWIWEQHFFPYFSEAGFDCYALSLRGHAGSEGHEGINCWKLADYTADLHTIAEQIEGPLIVIGHSLGGAVVQDWIRTGGKAKAAALLASVPPWGLAPSAWRMAFTAPDLYRELIKLNTIGPQAADTDIMRRSLFSDAVTADEYQQFMAQTQGESPVVGMELQGMRPFAPLPWSAPPMFVLGGQDDKLIPVDEVWRTAAYYGTRAAIIPHLSHSVMMDTHWRSGADALHEWIGKEH</sequence>
<gene>
    <name evidence="2" type="ORF">DI626_00300</name>
</gene>
<dbReference type="SUPFAM" id="SSF53474">
    <property type="entry name" value="alpha/beta-Hydrolases"/>
    <property type="match status" value="1"/>
</dbReference>
<proteinExistence type="predicted"/>
<dbReference type="GO" id="GO:0006654">
    <property type="term" value="P:phosphatidic acid biosynthetic process"/>
    <property type="evidence" value="ECO:0007669"/>
    <property type="project" value="TreeGrafter"/>
</dbReference>
<name>A0A2W5A6K4_9BACT</name>
<dbReference type="AlphaFoldDB" id="A0A2W5A6K4"/>
<evidence type="ECO:0000259" key="1">
    <source>
        <dbReference type="Pfam" id="PF12697"/>
    </source>
</evidence>
<dbReference type="Proteomes" id="UP000249557">
    <property type="component" value="Unassembled WGS sequence"/>
</dbReference>
<dbReference type="InterPro" id="IPR029058">
    <property type="entry name" value="AB_hydrolase_fold"/>
</dbReference>
<organism evidence="2 3">
    <name type="scientific">Micavibrio aeruginosavorus</name>
    <dbReference type="NCBI Taxonomy" id="349221"/>
    <lineage>
        <taxon>Bacteria</taxon>
        <taxon>Pseudomonadati</taxon>
        <taxon>Bdellovibrionota</taxon>
        <taxon>Bdellovibrionia</taxon>
        <taxon>Bdellovibrionales</taxon>
        <taxon>Pseudobdellovibrionaceae</taxon>
        <taxon>Micavibrio</taxon>
    </lineage>
</organism>
<dbReference type="Pfam" id="PF12697">
    <property type="entry name" value="Abhydrolase_6"/>
    <property type="match status" value="1"/>
</dbReference>
<evidence type="ECO:0000313" key="2">
    <source>
        <dbReference type="EMBL" id="PZO89026.1"/>
    </source>
</evidence>